<proteinExistence type="predicted"/>
<accession>A0A0F9MA46</accession>
<dbReference type="EMBL" id="LAZR01004939">
    <property type="protein sequence ID" value="KKN04260.1"/>
    <property type="molecule type" value="Genomic_DNA"/>
</dbReference>
<dbReference type="AlphaFoldDB" id="A0A0F9MA46"/>
<organism evidence="1">
    <name type="scientific">marine sediment metagenome</name>
    <dbReference type="NCBI Taxonomy" id="412755"/>
    <lineage>
        <taxon>unclassified sequences</taxon>
        <taxon>metagenomes</taxon>
        <taxon>ecological metagenomes</taxon>
    </lineage>
</organism>
<comment type="caution">
    <text evidence="1">The sequence shown here is derived from an EMBL/GenBank/DDBJ whole genome shotgun (WGS) entry which is preliminary data.</text>
</comment>
<reference evidence="1" key="1">
    <citation type="journal article" date="2015" name="Nature">
        <title>Complex archaea that bridge the gap between prokaryotes and eukaryotes.</title>
        <authorList>
            <person name="Spang A."/>
            <person name="Saw J.H."/>
            <person name="Jorgensen S.L."/>
            <person name="Zaremba-Niedzwiedzka K."/>
            <person name="Martijn J."/>
            <person name="Lind A.E."/>
            <person name="van Eijk R."/>
            <person name="Schleper C."/>
            <person name="Guy L."/>
            <person name="Ettema T.J."/>
        </authorList>
    </citation>
    <scope>NUCLEOTIDE SEQUENCE</scope>
</reference>
<sequence>MRCPDCNRFVSVEQGDPTEGLVLQVSDEAVTGEVRLTLLCAECNTEMAEANVEVDMAFDLEHVDECGPDELTGVQPVVALSDENATASDRYEGKGRGTRHFYGAEIEATITCQTCDAKTVVESHVEEQASSFEPVY</sequence>
<evidence type="ECO:0000313" key="1">
    <source>
        <dbReference type="EMBL" id="KKN04260.1"/>
    </source>
</evidence>
<protein>
    <submittedName>
        <fullName evidence="1">Uncharacterized protein</fullName>
    </submittedName>
</protein>
<gene>
    <name evidence="1" type="ORF">LCGC14_1099180</name>
</gene>
<name>A0A0F9MA46_9ZZZZ</name>